<evidence type="ECO:0000256" key="4">
    <source>
        <dbReference type="ARBA" id="ARBA00023002"/>
    </source>
</evidence>
<evidence type="ECO:0000259" key="5">
    <source>
        <dbReference type="Pfam" id="PF03358"/>
    </source>
</evidence>
<protein>
    <submittedName>
        <fullName evidence="6">NADPH-dependent FMN reductase</fullName>
    </submittedName>
</protein>
<evidence type="ECO:0000256" key="1">
    <source>
        <dbReference type="ARBA" id="ARBA00005990"/>
    </source>
</evidence>
<evidence type="ECO:0000256" key="2">
    <source>
        <dbReference type="ARBA" id="ARBA00022630"/>
    </source>
</evidence>
<dbReference type="PANTHER" id="PTHR43408:SF1">
    <property type="entry name" value="FMN REDUCTASE (NADPH)"/>
    <property type="match status" value="1"/>
</dbReference>
<name>A0AA86J0T0_9BURK</name>
<dbReference type="GO" id="GO:0046306">
    <property type="term" value="P:alkanesulfonate catabolic process"/>
    <property type="evidence" value="ECO:0007669"/>
    <property type="project" value="InterPro"/>
</dbReference>
<dbReference type="Pfam" id="PF03358">
    <property type="entry name" value="FMN_red"/>
    <property type="match status" value="1"/>
</dbReference>
<dbReference type="KEGG" id="lto:RGQ30_24740"/>
<dbReference type="PANTHER" id="PTHR43408">
    <property type="entry name" value="FMN REDUCTASE (NADPH)"/>
    <property type="match status" value="1"/>
</dbReference>
<evidence type="ECO:0000256" key="3">
    <source>
        <dbReference type="ARBA" id="ARBA00022643"/>
    </source>
</evidence>
<comment type="similarity">
    <text evidence="1">Belongs to the SsuE family.</text>
</comment>
<dbReference type="InterPro" id="IPR005025">
    <property type="entry name" value="FMN_Rdtase-like_dom"/>
</dbReference>
<evidence type="ECO:0000313" key="7">
    <source>
        <dbReference type="Proteomes" id="UP001329151"/>
    </source>
</evidence>
<dbReference type="EMBL" id="AP028947">
    <property type="protein sequence ID" value="BET26973.1"/>
    <property type="molecule type" value="Genomic_DNA"/>
</dbReference>
<dbReference type="NCBIfam" id="TIGR03567">
    <property type="entry name" value="FMN_reduc_SsuE"/>
    <property type="match status" value="1"/>
</dbReference>
<feature type="domain" description="NADPH-dependent FMN reductase-like" evidence="5">
    <location>
        <begin position="5"/>
        <end position="145"/>
    </location>
</feature>
<dbReference type="InterPro" id="IPR051814">
    <property type="entry name" value="NAD(P)H-dep_FMN_reductase"/>
</dbReference>
<dbReference type="InterPro" id="IPR029039">
    <property type="entry name" value="Flavoprotein-like_sf"/>
</dbReference>
<keyword evidence="3" id="KW-0288">FMN</keyword>
<dbReference type="AlphaFoldDB" id="A0AA86J0T0"/>
<keyword evidence="4" id="KW-0560">Oxidoreductase</keyword>
<gene>
    <name evidence="6" type="primary">ssuE</name>
    <name evidence="6" type="ORF">RGQ30_24740</name>
</gene>
<evidence type="ECO:0000313" key="6">
    <source>
        <dbReference type="EMBL" id="BET26973.1"/>
    </source>
</evidence>
<dbReference type="GO" id="GO:0008752">
    <property type="term" value="F:FMN reductase [NAD(P)H] activity"/>
    <property type="evidence" value="ECO:0007669"/>
    <property type="project" value="InterPro"/>
</dbReference>
<dbReference type="SUPFAM" id="SSF52218">
    <property type="entry name" value="Flavoproteins"/>
    <property type="match status" value="1"/>
</dbReference>
<keyword evidence="7" id="KW-1185">Reference proteome</keyword>
<keyword evidence="2" id="KW-0285">Flavoprotein</keyword>
<dbReference type="InterPro" id="IPR020048">
    <property type="entry name" value="NADPH-dep_FMN_reduc_SsuE"/>
</dbReference>
<proteinExistence type="inferred from homology"/>
<sequence length="185" mass="19415">MKMTEVVVITGSPSANSRSAALAAHARQLFEGRGVSVEQIDVKSLPAEDLLHANFNSAEIQAAIAKVSAARLLVVATPIYKVAYSGILKAFLDLLPQDGLTGKVVVSIASGGSAAHLLALDYALRPVLASLGVQSVIGNIYAVDSQLPRSPNGGYHIDTEIQRRLDAAVDAGFEQLVRLDLALTT</sequence>
<reference evidence="6 7" key="1">
    <citation type="submission" date="2023-10" db="EMBL/GenBank/DDBJ databases">
        <title>Complete Genome Sequence of Limnobacter thiooxidans CS-K2T, Isolated from freshwater lake sediments in Bavaria, Germany.</title>
        <authorList>
            <person name="Naruki M."/>
            <person name="Watanabe A."/>
            <person name="Warashina T."/>
            <person name="Morita T."/>
            <person name="Arakawa K."/>
        </authorList>
    </citation>
    <scope>NUCLEOTIDE SEQUENCE [LARGE SCALE GENOMIC DNA]</scope>
    <source>
        <strain evidence="6 7">CS-K2</strain>
    </source>
</reference>
<accession>A0AA86J0T0</accession>
<organism evidence="6 7">
    <name type="scientific">Limnobacter thiooxidans</name>
    <dbReference type="NCBI Taxonomy" id="131080"/>
    <lineage>
        <taxon>Bacteria</taxon>
        <taxon>Pseudomonadati</taxon>
        <taxon>Pseudomonadota</taxon>
        <taxon>Betaproteobacteria</taxon>
        <taxon>Burkholderiales</taxon>
        <taxon>Burkholderiaceae</taxon>
        <taxon>Limnobacter</taxon>
    </lineage>
</organism>
<dbReference type="Proteomes" id="UP001329151">
    <property type="component" value="Chromosome"/>
</dbReference>
<dbReference type="Gene3D" id="3.40.50.360">
    <property type="match status" value="1"/>
</dbReference>